<evidence type="ECO:0000313" key="8">
    <source>
        <dbReference type="EMBL" id="MFD0979739.1"/>
    </source>
</evidence>
<feature type="transmembrane region" description="Helical" evidence="6">
    <location>
        <begin position="134"/>
        <end position="155"/>
    </location>
</feature>
<keyword evidence="9" id="KW-1185">Reference proteome</keyword>
<protein>
    <submittedName>
        <fullName evidence="8">Prepilin peptidase</fullName>
        <ecNumber evidence="8">3.4.23.43</ecNumber>
    </submittedName>
</protein>
<comment type="subcellular location">
    <subcellularLocation>
        <location evidence="1">Cell membrane</location>
        <topology evidence="1">Multi-pass membrane protein</topology>
    </subcellularLocation>
</comment>
<sequence>MELLPLLLAAPLMLWMAYGDLRYMRIPNRLVGALVLIFVLSVPFLPVESSMERLVAALFVLVVCFAAFAVGFFGGGDAKALAAMMLLIPPGTLNLFGLVLSVSIVLGLGLVLTLRAAPGAQQARWVALRARGMFPMGVSIAMAGLIHPFAVTALAF</sequence>
<dbReference type="Pfam" id="PF01478">
    <property type="entry name" value="Peptidase_A24"/>
    <property type="match status" value="1"/>
</dbReference>
<dbReference type="PANTHER" id="PTHR36506">
    <property type="entry name" value="PREFLAGELLIN PEPTIDASE"/>
    <property type="match status" value="1"/>
</dbReference>
<dbReference type="EMBL" id="JBHTJT010000008">
    <property type="protein sequence ID" value="MFD0979739.1"/>
    <property type="molecule type" value="Genomic_DNA"/>
</dbReference>
<organism evidence="8 9">
    <name type="scientific">Tropicimonas aquimaris</name>
    <dbReference type="NCBI Taxonomy" id="914152"/>
    <lineage>
        <taxon>Bacteria</taxon>
        <taxon>Pseudomonadati</taxon>
        <taxon>Pseudomonadota</taxon>
        <taxon>Alphaproteobacteria</taxon>
        <taxon>Rhodobacterales</taxon>
        <taxon>Roseobacteraceae</taxon>
        <taxon>Tropicimonas</taxon>
    </lineage>
</organism>
<evidence type="ECO:0000256" key="3">
    <source>
        <dbReference type="ARBA" id="ARBA00022692"/>
    </source>
</evidence>
<accession>A0ABW3IPJ3</accession>
<feature type="domain" description="Prepilin type IV endopeptidase peptidase" evidence="7">
    <location>
        <begin position="8"/>
        <end position="108"/>
    </location>
</feature>
<keyword evidence="3 6" id="KW-0812">Transmembrane</keyword>
<evidence type="ECO:0000259" key="7">
    <source>
        <dbReference type="Pfam" id="PF01478"/>
    </source>
</evidence>
<dbReference type="InterPro" id="IPR000045">
    <property type="entry name" value="Prepilin_IV_endopep_pep"/>
</dbReference>
<dbReference type="Proteomes" id="UP001597108">
    <property type="component" value="Unassembled WGS sequence"/>
</dbReference>
<evidence type="ECO:0000256" key="4">
    <source>
        <dbReference type="ARBA" id="ARBA00022989"/>
    </source>
</evidence>
<dbReference type="RefSeq" id="WP_386074058.1">
    <property type="nucleotide sequence ID" value="NZ_JBHTJT010000008.1"/>
</dbReference>
<keyword evidence="4 6" id="KW-1133">Transmembrane helix</keyword>
<reference evidence="9" key="1">
    <citation type="journal article" date="2019" name="Int. J. Syst. Evol. Microbiol.">
        <title>The Global Catalogue of Microorganisms (GCM) 10K type strain sequencing project: providing services to taxonomists for standard genome sequencing and annotation.</title>
        <authorList>
            <consortium name="The Broad Institute Genomics Platform"/>
            <consortium name="The Broad Institute Genome Sequencing Center for Infectious Disease"/>
            <person name="Wu L."/>
            <person name="Ma J."/>
        </authorList>
    </citation>
    <scope>NUCLEOTIDE SEQUENCE [LARGE SCALE GENOMIC DNA]</scope>
    <source>
        <strain evidence="9">CCUG 60524</strain>
    </source>
</reference>
<evidence type="ECO:0000256" key="5">
    <source>
        <dbReference type="ARBA" id="ARBA00023136"/>
    </source>
</evidence>
<evidence type="ECO:0000256" key="1">
    <source>
        <dbReference type="ARBA" id="ARBA00004651"/>
    </source>
</evidence>
<name>A0ABW3IPJ3_9RHOB</name>
<feature type="transmembrane region" description="Helical" evidence="6">
    <location>
        <begin position="95"/>
        <end position="114"/>
    </location>
</feature>
<keyword evidence="2" id="KW-1003">Cell membrane</keyword>
<dbReference type="GO" id="GO:0004190">
    <property type="term" value="F:aspartic-type endopeptidase activity"/>
    <property type="evidence" value="ECO:0007669"/>
    <property type="project" value="UniProtKB-EC"/>
</dbReference>
<evidence type="ECO:0000256" key="2">
    <source>
        <dbReference type="ARBA" id="ARBA00022475"/>
    </source>
</evidence>
<keyword evidence="5 6" id="KW-0472">Membrane</keyword>
<dbReference type="Gene3D" id="1.20.120.1220">
    <property type="match status" value="1"/>
</dbReference>
<keyword evidence="8" id="KW-0378">Hydrolase</keyword>
<evidence type="ECO:0000313" key="9">
    <source>
        <dbReference type="Proteomes" id="UP001597108"/>
    </source>
</evidence>
<proteinExistence type="predicted"/>
<feature type="transmembrane region" description="Helical" evidence="6">
    <location>
        <begin position="54"/>
        <end position="75"/>
    </location>
</feature>
<gene>
    <name evidence="8" type="ORF">ACFQ2S_08750</name>
</gene>
<dbReference type="PANTHER" id="PTHR36506:SF1">
    <property type="entry name" value="PREFLAGELLIN PEPTIDASE"/>
    <property type="match status" value="1"/>
</dbReference>
<dbReference type="InterPro" id="IPR052218">
    <property type="entry name" value="Preflagellin_Peptidase"/>
</dbReference>
<feature type="transmembrane region" description="Helical" evidence="6">
    <location>
        <begin position="29"/>
        <end position="47"/>
    </location>
</feature>
<evidence type="ECO:0000256" key="6">
    <source>
        <dbReference type="SAM" id="Phobius"/>
    </source>
</evidence>
<comment type="caution">
    <text evidence="8">The sequence shown here is derived from an EMBL/GenBank/DDBJ whole genome shotgun (WGS) entry which is preliminary data.</text>
</comment>
<dbReference type="EC" id="3.4.23.43" evidence="8"/>